<protein>
    <submittedName>
        <fullName evidence="2">Uncharacterized protein</fullName>
    </submittedName>
</protein>
<dbReference type="AlphaFoldDB" id="A0AAV7V4H1"/>
<proteinExistence type="predicted"/>
<dbReference type="Proteomes" id="UP001066276">
    <property type="component" value="Chromosome 2_1"/>
</dbReference>
<feature type="region of interest" description="Disordered" evidence="1">
    <location>
        <begin position="22"/>
        <end position="82"/>
    </location>
</feature>
<evidence type="ECO:0000313" key="3">
    <source>
        <dbReference type="Proteomes" id="UP001066276"/>
    </source>
</evidence>
<comment type="caution">
    <text evidence="2">The sequence shown here is derived from an EMBL/GenBank/DDBJ whole genome shotgun (WGS) entry which is preliminary data.</text>
</comment>
<evidence type="ECO:0000313" key="2">
    <source>
        <dbReference type="EMBL" id="KAJ1196338.1"/>
    </source>
</evidence>
<gene>
    <name evidence="2" type="ORF">NDU88_000209</name>
</gene>
<keyword evidence="3" id="KW-1185">Reference proteome</keyword>
<reference evidence="2" key="1">
    <citation type="journal article" date="2022" name="bioRxiv">
        <title>Sequencing and chromosome-scale assembly of the giantPleurodeles waltlgenome.</title>
        <authorList>
            <person name="Brown T."/>
            <person name="Elewa A."/>
            <person name="Iarovenko S."/>
            <person name="Subramanian E."/>
            <person name="Araus A.J."/>
            <person name="Petzold A."/>
            <person name="Susuki M."/>
            <person name="Suzuki K.-i.T."/>
            <person name="Hayashi T."/>
            <person name="Toyoda A."/>
            <person name="Oliveira C."/>
            <person name="Osipova E."/>
            <person name="Leigh N.D."/>
            <person name="Simon A."/>
            <person name="Yun M.H."/>
        </authorList>
    </citation>
    <scope>NUCLEOTIDE SEQUENCE</scope>
    <source>
        <strain evidence="2">20211129_DDA</strain>
        <tissue evidence="2">Liver</tissue>
    </source>
</reference>
<evidence type="ECO:0000256" key="1">
    <source>
        <dbReference type="SAM" id="MobiDB-lite"/>
    </source>
</evidence>
<accession>A0AAV7V4H1</accession>
<sequence>MARSPGQRALYKDGAEFVANRRGLISRNPHKDGRRWLPGSPFAARADPPPLSKMAPGGTAVMSDEPLPLRRPLAPRPPLLDGLRQRRRHLRRFAALECGPGRRGRFFMYPDPGVWRASVPPFR</sequence>
<organism evidence="2 3">
    <name type="scientific">Pleurodeles waltl</name>
    <name type="common">Iberian ribbed newt</name>
    <dbReference type="NCBI Taxonomy" id="8319"/>
    <lineage>
        <taxon>Eukaryota</taxon>
        <taxon>Metazoa</taxon>
        <taxon>Chordata</taxon>
        <taxon>Craniata</taxon>
        <taxon>Vertebrata</taxon>
        <taxon>Euteleostomi</taxon>
        <taxon>Amphibia</taxon>
        <taxon>Batrachia</taxon>
        <taxon>Caudata</taxon>
        <taxon>Salamandroidea</taxon>
        <taxon>Salamandridae</taxon>
        <taxon>Pleurodelinae</taxon>
        <taxon>Pleurodeles</taxon>
    </lineage>
</organism>
<dbReference type="EMBL" id="JANPWB010000003">
    <property type="protein sequence ID" value="KAJ1196338.1"/>
    <property type="molecule type" value="Genomic_DNA"/>
</dbReference>
<name>A0AAV7V4H1_PLEWA</name>